<proteinExistence type="predicted"/>
<dbReference type="AlphaFoldDB" id="A0A9N9RR63"/>
<dbReference type="InterPro" id="IPR019372">
    <property type="entry name" value="LHFPL"/>
</dbReference>
<feature type="transmembrane region" description="Helical" evidence="6">
    <location>
        <begin position="25"/>
        <end position="46"/>
    </location>
</feature>
<dbReference type="OrthoDB" id="5873721at2759"/>
<name>A0A9N9RR63_9DIPT</name>
<dbReference type="Gene3D" id="1.20.140.150">
    <property type="match status" value="1"/>
</dbReference>
<keyword evidence="8" id="KW-1185">Reference proteome</keyword>
<dbReference type="PANTHER" id="PTHR12489">
    <property type="entry name" value="LIPOMA HMGIC FUSION PARTNER-LIKE PROTEIN"/>
    <property type="match status" value="1"/>
</dbReference>
<evidence type="ECO:0000313" key="7">
    <source>
        <dbReference type="EMBL" id="CAG9800926.1"/>
    </source>
</evidence>
<keyword evidence="2 6" id="KW-0812">Transmembrane</keyword>
<evidence type="ECO:0000256" key="1">
    <source>
        <dbReference type="ARBA" id="ARBA00004141"/>
    </source>
</evidence>
<reference evidence="7" key="2">
    <citation type="submission" date="2022-10" db="EMBL/GenBank/DDBJ databases">
        <authorList>
            <consortium name="ENA_rothamsted_submissions"/>
            <consortium name="culmorum"/>
            <person name="King R."/>
        </authorList>
    </citation>
    <scope>NUCLEOTIDE SEQUENCE</scope>
</reference>
<dbReference type="Proteomes" id="UP001153620">
    <property type="component" value="Chromosome 1"/>
</dbReference>
<feature type="transmembrane region" description="Helical" evidence="6">
    <location>
        <begin position="94"/>
        <end position="118"/>
    </location>
</feature>
<evidence type="ECO:0008006" key="9">
    <source>
        <dbReference type="Google" id="ProtNLM"/>
    </source>
</evidence>
<evidence type="ECO:0000256" key="6">
    <source>
        <dbReference type="SAM" id="Phobius"/>
    </source>
</evidence>
<evidence type="ECO:0000313" key="8">
    <source>
        <dbReference type="Proteomes" id="UP001153620"/>
    </source>
</evidence>
<feature type="transmembrane region" description="Helical" evidence="6">
    <location>
        <begin position="130"/>
        <end position="150"/>
    </location>
</feature>
<keyword evidence="3 6" id="KW-1133">Transmembrane helix</keyword>
<comment type="subcellular location">
    <subcellularLocation>
        <location evidence="1">Membrane</location>
        <topology evidence="1">Multi-pass membrane protein</topology>
    </subcellularLocation>
</comment>
<feature type="region of interest" description="Disordered" evidence="5">
    <location>
        <begin position="265"/>
        <end position="284"/>
    </location>
</feature>
<gene>
    <name evidence="7" type="ORF">CHIRRI_LOCUS3863</name>
</gene>
<dbReference type="GO" id="GO:0005886">
    <property type="term" value="C:plasma membrane"/>
    <property type="evidence" value="ECO:0007669"/>
    <property type="project" value="TreeGrafter"/>
</dbReference>
<evidence type="ECO:0000256" key="5">
    <source>
        <dbReference type="SAM" id="MobiDB-lite"/>
    </source>
</evidence>
<evidence type="ECO:0000256" key="2">
    <source>
        <dbReference type="ARBA" id="ARBA00022692"/>
    </source>
</evidence>
<sequence>MGAKVIEYVEASQIYATNYIRNSKAIAVLWAIFTICYSIIVIVSFVTPDWIGDLESETGGRIGLWKICERNEMSDVCLGKLEEILEMPSMSFQIATIFAGIAVLTSLLTILCLVLMIFLKSTTVFHLCGWMQILSAISMIVACVSFPFGWNSDEFRKICSPEANRFEVGLCSIRWAYALAIIACIDGCILATLAFILATRHIRLQPDPTYSRNIGTVNNAYITDVHSIAGSRKSLNLKPVLLVTPPHLQTADDSISQFSSRNGTNHRFHNPMHHHHHHHQQFQL</sequence>
<keyword evidence="4 6" id="KW-0472">Membrane</keyword>
<feature type="transmembrane region" description="Helical" evidence="6">
    <location>
        <begin position="175"/>
        <end position="198"/>
    </location>
</feature>
<dbReference type="GO" id="GO:0007605">
    <property type="term" value="P:sensory perception of sound"/>
    <property type="evidence" value="ECO:0007669"/>
    <property type="project" value="TreeGrafter"/>
</dbReference>
<accession>A0A9N9RR63</accession>
<dbReference type="EMBL" id="OU895877">
    <property type="protein sequence ID" value="CAG9800926.1"/>
    <property type="molecule type" value="Genomic_DNA"/>
</dbReference>
<dbReference type="Pfam" id="PF10242">
    <property type="entry name" value="L_HMGIC_fpl"/>
    <property type="match status" value="1"/>
</dbReference>
<evidence type="ECO:0000256" key="4">
    <source>
        <dbReference type="ARBA" id="ARBA00023136"/>
    </source>
</evidence>
<reference evidence="7" key="1">
    <citation type="submission" date="2022-01" db="EMBL/GenBank/DDBJ databases">
        <authorList>
            <person name="King R."/>
        </authorList>
    </citation>
    <scope>NUCLEOTIDE SEQUENCE</scope>
</reference>
<evidence type="ECO:0000256" key="3">
    <source>
        <dbReference type="ARBA" id="ARBA00022989"/>
    </source>
</evidence>
<dbReference type="PANTHER" id="PTHR12489:SF1">
    <property type="entry name" value="LP10272P"/>
    <property type="match status" value="1"/>
</dbReference>
<protein>
    <recommendedName>
        <fullName evidence="9">LHFPL tetraspan subfamily member 3 protein</fullName>
    </recommendedName>
</protein>
<organism evidence="7 8">
    <name type="scientific">Chironomus riparius</name>
    <dbReference type="NCBI Taxonomy" id="315576"/>
    <lineage>
        <taxon>Eukaryota</taxon>
        <taxon>Metazoa</taxon>
        <taxon>Ecdysozoa</taxon>
        <taxon>Arthropoda</taxon>
        <taxon>Hexapoda</taxon>
        <taxon>Insecta</taxon>
        <taxon>Pterygota</taxon>
        <taxon>Neoptera</taxon>
        <taxon>Endopterygota</taxon>
        <taxon>Diptera</taxon>
        <taxon>Nematocera</taxon>
        <taxon>Chironomoidea</taxon>
        <taxon>Chironomidae</taxon>
        <taxon>Chironominae</taxon>
        <taxon>Chironomus</taxon>
    </lineage>
</organism>